<gene>
    <name evidence="3" type="ORF">IV203_026905</name>
</gene>
<keyword evidence="3" id="KW-0547">Nucleotide-binding</keyword>
<organism evidence="3 4">
    <name type="scientific">Nitzschia inconspicua</name>
    <dbReference type="NCBI Taxonomy" id="303405"/>
    <lineage>
        <taxon>Eukaryota</taxon>
        <taxon>Sar</taxon>
        <taxon>Stramenopiles</taxon>
        <taxon>Ochrophyta</taxon>
        <taxon>Bacillariophyta</taxon>
        <taxon>Bacillariophyceae</taxon>
        <taxon>Bacillariophycidae</taxon>
        <taxon>Bacillariales</taxon>
        <taxon>Bacillariaceae</taxon>
        <taxon>Nitzschia</taxon>
    </lineage>
</organism>
<dbReference type="OrthoDB" id="42040at2759"/>
<keyword evidence="3" id="KW-0347">Helicase</keyword>
<dbReference type="Proteomes" id="UP000693970">
    <property type="component" value="Unassembled WGS sequence"/>
</dbReference>
<dbReference type="InterPro" id="IPR005114">
    <property type="entry name" value="Helicase_assoc"/>
</dbReference>
<feature type="domain" description="Helicase-associated" evidence="2">
    <location>
        <begin position="257"/>
        <end position="324"/>
    </location>
</feature>
<proteinExistence type="predicted"/>
<name>A0A9K3LJH1_9STRA</name>
<keyword evidence="4" id="KW-1185">Reference proteome</keyword>
<feature type="compositionally biased region" description="Low complexity" evidence="1">
    <location>
        <begin position="417"/>
        <end position="426"/>
    </location>
</feature>
<evidence type="ECO:0000313" key="3">
    <source>
        <dbReference type="EMBL" id="KAG7363544.1"/>
    </source>
</evidence>
<keyword evidence="3" id="KW-0378">Hydrolase</keyword>
<accession>A0A9K3LJH1</accession>
<dbReference type="PANTHER" id="PTHR33418:SF1">
    <property type="entry name" value="HELICASE-ASSOCIATED DOMAIN-CONTAINING PROTEIN"/>
    <property type="match status" value="1"/>
</dbReference>
<evidence type="ECO:0000256" key="1">
    <source>
        <dbReference type="SAM" id="MobiDB-lite"/>
    </source>
</evidence>
<keyword evidence="3" id="KW-0067">ATP-binding</keyword>
<evidence type="ECO:0000259" key="2">
    <source>
        <dbReference type="Pfam" id="PF03457"/>
    </source>
</evidence>
<feature type="domain" description="Helicase-associated" evidence="2">
    <location>
        <begin position="330"/>
        <end position="397"/>
    </location>
</feature>
<feature type="domain" description="Helicase-associated" evidence="2">
    <location>
        <begin position="184"/>
        <end position="251"/>
    </location>
</feature>
<feature type="region of interest" description="Disordered" evidence="1">
    <location>
        <begin position="403"/>
        <end position="430"/>
    </location>
</feature>
<reference evidence="3" key="1">
    <citation type="journal article" date="2021" name="Sci. Rep.">
        <title>Diploid genomic architecture of Nitzschia inconspicua, an elite biomass production diatom.</title>
        <authorList>
            <person name="Oliver A."/>
            <person name="Podell S."/>
            <person name="Pinowska A."/>
            <person name="Traller J.C."/>
            <person name="Smith S.R."/>
            <person name="McClure R."/>
            <person name="Beliaev A."/>
            <person name="Bohutskyi P."/>
            <person name="Hill E.A."/>
            <person name="Rabines A."/>
            <person name="Zheng H."/>
            <person name="Allen L.Z."/>
            <person name="Kuo A."/>
            <person name="Grigoriev I.V."/>
            <person name="Allen A.E."/>
            <person name="Hazlebeck D."/>
            <person name="Allen E.E."/>
        </authorList>
    </citation>
    <scope>NUCLEOTIDE SEQUENCE</scope>
    <source>
        <strain evidence="3">Hildebrandi</strain>
    </source>
</reference>
<reference evidence="3" key="2">
    <citation type="submission" date="2021-04" db="EMBL/GenBank/DDBJ databases">
        <authorList>
            <person name="Podell S."/>
        </authorList>
    </citation>
    <scope>NUCLEOTIDE SEQUENCE</scope>
    <source>
        <strain evidence="3">Hildebrandi</strain>
    </source>
</reference>
<sequence>MKQYRIARNNRDVQDLSGRIDAFVGQKWVELNVLSYDLASIYVYKPLPTTRDYLNPLDLLGQAANISCDESKPFGQQFLRQQSVTTTDLTVSDPKKDMMISSTTVSSREVTENSEQNTTSRIAKSPILPPTSSTTSADRAFPLRKGKNAISTESVKSMSTLSASPLPLEASEYIAKGTSRGKKDEKWLGMLKQLVEYKKEHGSCLVPRGYAANPRLASWIAEQRKQYKLFQDGKSSSMTPERISLLDGLGFEWMAQKAAWSRHMSDLKRFRAENGHCLVPLNCSKYPKLGLWVKEQRRHYNLLKQGRKSHMTEARVQELREIGFTFDTHEAVFLQRLKELALYKEKFGDCQVPTNFEENPKLGTWCHHQRRQYKKWCLGKECHITEDRIRALNNLGFVWNPRKNSRNQDEESHSDGSSDGSLSDSDQNLESLDLRPPKRIRCGDQVKENSLLRFEKRVVETDKSEYVWHGVAFLVLDGGIACCVGRLAPIYDKTLDHLDGRLAQVTLLFSDSSCPEKIEYSRSNNGVCLATLVDTTIPGDRALNSLLRSIEGNYGD</sequence>
<evidence type="ECO:0000313" key="4">
    <source>
        <dbReference type="Proteomes" id="UP000693970"/>
    </source>
</evidence>
<dbReference type="AlphaFoldDB" id="A0A9K3LJH1"/>
<feature type="compositionally biased region" description="Basic and acidic residues" evidence="1">
    <location>
        <begin position="406"/>
        <end position="416"/>
    </location>
</feature>
<protein>
    <submittedName>
        <fullName evidence="3">Helicase domain protein</fullName>
    </submittedName>
</protein>
<dbReference type="Pfam" id="PF03457">
    <property type="entry name" value="HA"/>
    <property type="match status" value="3"/>
</dbReference>
<dbReference type="EMBL" id="JAGRRH010000010">
    <property type="protein sequence ID" value="KAG7363544.1"/>
    <property type="molecule type" value="Genomic_DNA"/>
</dbReference>
<dbReference type="GO" id="GO:0004386">
    <property type="term" value="F:helicase activity"/>
    <property type="evidence" value="ECO:0007669"/>
    <property type="project" value="UniProtKB-KW"/>
</dbReference>
<comment type="caution">
    <text evidence="3">The sequence shown here is derived from an EMBL/GenBank/DDBJ whole genome shotgun (WGS) entry which is preliminary data.</text>
</comment>
<dbReference type="PANTHER" id="PTHR33418">
    <property type="entry name" value="HELICASE-ASSOCIATED"/>
    <property type="match status" value="1"/>
</dbReference>
<feature type="region of interest" description="Disordered" evidence="1">
    <location>
        <begin position="101"/>
        <end position="145"/>
    </location>
</feature>